<keyword evidence="2" id="KW-1185">Reference proteome</keyword>
<name>A0A821PNM3_9NEOP</name>
<protein>
    <submittedName>
        <fullName evidence="1">Uncharacterized protein</fullName>
    </submittedName>
</protein>
<dbReference type="AlphaFoldDB" id="A0A821PNM3"/>
<dbReference type="Proteomes" id="UP000663880">
    <property type="component" value="Unassembled WGS sequence"/>
</dbReference>
<accession>A0A821PNM3</accession>
<sequence>MVKYIAFMDVLRQEEIEKFFHACQMHREYYKGYPKSHHPLTYFREPQYAFQCPSEMSESYLSFPAYHVKYKQPAILPPTTGRTSGFPQLPDRSIAGRFNKSPCKAFVR</sequence>
<organism evidence="1 2">
    <name type="scientific">Pieris macdunnoughi</name>
    <dbReference type="NCBI Taxonomy" id="345717"/>
    <lineage>
        <taxon>Eukaryota</taxon>
        <taxon>Metazoa</taxon>
        <taxon>Ecdysozoa</taxon>
        <taxon>Arthropoda</taxon>
        <taxon>Hexapoda</taxon>
        <taxon>Insecta</taxon>
        <taxon>Pterygota</taxon>
        <taxon>Neoptera</taxon>
        <taxon>Endopterygota</taxon>
        <taxon>Lepidoptera</taxon>
        <taxon>Glossata</taxon>
        <taxon>Ditrysia</taxon>
        <taxon>Papilionoidea</taxon>
        <taxon>Pieridae</taxon>
        <taxon>Pierinae</taxon>
        <taxon>Pieris</taxon>
    </lineage>
</organism>
<evidence type="ECO:0000313" key="2">
    <source>
        <dbReference type="Proteomes" id="UP000663880"/>
    </source>
</evidence>
<dbReference type="OrthoDB" id="8181742at2759"/>
<gene>
    <name evidence="1" type="ORF">PMACD_LOCUS3966</name>
</gene>
<dbReference type="EMBL" id="CAJOBZ010000006">
    <property type="protein sequence ID" value="CAF4809708.1"/>
    <property type="molecule type" value="Genomic_DNA"/>
</dbReference>
<comment type="caution">
    <text evidence="1">The sequence shown here is derived from an EMBL/GenBank/DDBJ whole genome shotgun (WGS) entry which is preliminary data.</text>
</comment>
<evidence type="ECO:0000313" key="1">
    <source>
        <dbReference type="EMBL" id="CAF4809708.1"/>
    </source>
</evidence>
<reference evidence="1" key="1">
    <citation type="submission" date="2021-02" db="EMBL/GenBank/DDBJ databases">
        <authorList>
            <person name="Steward A R."/>
        </authorList>
    </citation>
    <scope>NUCLEOTIDE SEQUENCE</scope>
</reference>
<proteinExistence type="predicted"/>